<proteinExistence type="predicted"/>
<sequence>MQKLTRLLAGFIFLLGITFTTGNVKAQNLSLEEYEAYAIQAKEAGFTHVKITYDIPLSMWQFDTPDDPYPAWYVFRPSLLKIFPPEKLQPYMDMEYAEEIIELFKARMEILKRHDLKGYYRTNEPHVLPEAFFKDYPKLRGPRVDQVNRSRTARFSPDVDRPEVLEMYKEAMQSLLETLPDIEVFSFVTTDAGSGLCWSEGLYPGKNGPTFCKHRPMKDRVRDFMHALNEGAEAAGEDIVLNMYGIPPRQWMEDTFDNPEEIAKGFPDGFSVEGYRNNGERIRWRRPSDGYAFNPPLLGVPNPMGIAEGIINDLKNAEAGWPLGAKFPQAPGLDFKFKLQKKLMESSPQNSAEIMVTLREFASEMAGEEHADDLMTIWESIHNAEEHLSSLNFGPVFRMGNVLARWVNRPMVPFPEDLTKEEKSYYEPYLFQAKGEEQANNLIDIQAMLMYEGYGAHLLVQRVTELMRSDLDKARQAASRLIEGAESESKREEWILLDKRLAVVESFTRSVDNMVGYQALLELAKNDDNEPEPNPVLGAKNSWKRQELMRIARNEIDNAVQLREILMSTDAPLIETAATPEGESFMVLSPDLPNQLKKKIDIMNSKWTDYDRLFTRPNP</sequence>
<gene>
    <name evidence="1" type="ORF">SAMN06265219_104120</name>
</gene>
<accession>A0A521C3D4</accession>
<keyword evidence="2" id="KW-1185">Reference proteome</keyword>
<organism evidence="1 2">
    <name type="scientific">Gracilimonas mengyeensis</name>
    <dbReference type="NCBI Taxonomy" id="1302730"/>
    <lineage>
        <taxon>Bacteria</taxon>
        <taxon>Pseudomonadati</taxon>
        <taxon>Balneolota</taxon>
        <taxon>Balneolia</taxon>
        <taxon>Balneolales</taxon>
        <taxon>Balneolaceae</taxon>
        <taxon>Gracilimonas</taxon>
    </lineage>
</organism>
<dbReference type="EMBL" id="FXTP01000004">
    <property type="protein sequence ID" value="SMO53908.1"/>
    <property type="molecule type" value="Genomic_DNA"/>
</dbReference>
<evidence type="ECO:0000313" key="1">
    <source>
        <dbReference type="EMBL" id="SMO53908.1"/>
    </source>
</evidence>
<name>A0A521C3D4_9BACT</name>
<evidence type="ECO:0000313" key="2">
    <source>
        <dbReference type="Proteomes" id="UP000317557"/>
    </source>
</evidence>
<protein>
    <submittedName>
        <fullName evidence="1">Uncharacterized protein</fullName>
    </submittedName>
</protein>
<reference evidence="1 2" key="1">
    <citation type="submission" date="2017-05" db="EMBL/GenBank/DDBJ databases">
        <authorList>
            <person name="Varghese N."/>
            <person name="Submissions S."/>
        </authorList>
    </citation>
    <scope>NUCLEOTIDE SEQUENCE [LARGE SCALE GENOMIC DNA]</scope>
    <source>
        <strain evidence="1 2">DSM 21985</strain>
    </source>
</reference>
<dbReference type="Proteomes" id="UP000317557">
    <property type="component" value="Unassembled WGS sequence"/>
</dbReference>
<dbReference type="AlphaFoldDB" id="A0A521C3D4"/>
<dbReference type="RefSeq" id="WP_142453731.1">
    <property type="nucleotide sequence ID" value="NZ_FXTP01000004.1"/>
</dbReference>
<dbReference type="OrthoDB" id="613827at2"/>